<evidence type="ECO:0000256" key="2">
    <source>
        <dbReference type="SAM" id="Phobius"/>
    </source>
</evidence>
<keyword evidence="4" id="KW-1185">Reference proteome</keyword>
<gene>
    <name evidence="3" type="ORF">BIW11_14121</name>
</gene>
<dbReference type="Proteomes" id="UP000192247">
    <property type="component" value="Unassembled WGS sequence"/>
</dbReference>
<feature type="region of interest" description="Disordered" evidence="1">
    <location>
        <begin position="1"/>
        <end position="54"/>
    </location>
</feature>
<feature type="compositionally biased region" description="Basic and acidic residues" evidence="1">
    <location>
        <begin position="42"/>
        <end position="54"/>
    </location>
</feature>
<name>A0A1V9WYZ8_9ACAR</name>
<reference evidence="3 4" key="1">
    <citation type="journal article" date="2017" name="Gigascience">
        <title>Draft genome of the honey bee ectoparasitic mite, Tropilaelaps mercedesae, is shaped by the parasitic life history.</title>
        <authorList>
            <person name="Dong X."/>
            <person name="Armstrong S.D."/>
            <person name="Xia D."/>
            <person name="Makepeace B.L."/>
            <person name="Darby A.C."/>
            <person name="Kadowaki T."/>
        </authorList>
    </citation>
    <scope>NUCLEOTIDE SEQUENCE [LARGE SCALE GENOMIC DNA]</scope>
    <source>
        <strain evidence="3">Wuxi-XJTLU</strain>
    </source>
</reference>
<sequence>MGFELTPSAISHTATNETGLSGIPSKGPATTDVTTTTDTATSEDHKEQNRAREKGVNVAVKVARKKAKPDKCALVVIAVQIILILILSVIGVILYLNYDDVRTTLLTNNSAYTHTGLP</sequence>
<accession>A0A1V9WYZ8</accession>
<protein>
    <submittedName>
        <fullName evidence="3">Uncharacterized protein</fullName>
    </submittedName>
</protein>
<organism evidence="3 4">
    <name type="scientific">Tropilaelaps mercedesae</name>
    <dbReference type="NCBI Taxonomy" id="418985"/>
    <lineage>
        <taxon>Eukaryota</taxon>
        <taxon>Metazoa</taxon>
        <taxon>Ecdysozoa</taxon>
        <taxon>Arthropoda</taxon>
        <taxon>Chelicerata</taxon>
        <taxon>Arachnida</taxon>
        <taxon>Acari</taxon>
        <taxon>Parasitiformes</taxon>
        <taxon>Mesostigmata</taxon>
        <taxon>Gamasina</taxon>
        <taxon>Dermanyssoidea</taxon>
        <taxon>Laelapidae</taxon>
        <taxon>Tropilaelaps</taxon>
    </lineage>
</organism>
<dbReference type="EMBL" id="MNPL01032279">
    <property type="protein sequence ID" value="OQR66490.1"/>
    <property type="molecule type" value="Genomic_DNA"/>
</dbReference>
<keyword evidence="2" id="KW-1133">Transmembrane helix</keyword>
<evidence type="ECO:0000256" key="1">
    <source>
        <dbReference type="SAM" id="MobiDB-lite"/>
    </source>
</evidence>
<keyword evidence="2" id="KW-0472">Membrane</keyword>
<proteinExistence type="predicted"/>
<evidence type="ECO:0000313" key="4">
    <source>
        <dbReference type="Proteomes" id="UP000192247"/>
    </source>
</evidence>
<evidence type="ECO:0000313" key="3">
    <source>
        <dbReference type="EMBL" id="OQR66490.1"/>
    </source>
</evidence>
<feature type="compositionally biased region" description="Low complexity" evidence="1">
    <location>
        <begin position="29"/>
        <end position="40"/>
    </location>
</feature>
<dbReference type="InParanoid" id="A0A1V9WYZ8"/>
<comment type="caution">
    <text evidence="3">The sequence shown here is derived from an EMBL/GenBank/DDBJ whole genome shotgun (WGS) entry which is preliminary data.</text>
</comment>
<dbReference type="AlphaFoldDB" id="A0A1V9WYZ8"/>
<keyword evidence="2" id="KW-0812">Transmembrane</keyword>
<feature type="compositionally biased region" description="Polar residues" evidence="1">
    <location>
        <begin position="8"/>
        <end position="19"/>
    </location>
</feature>
<feature type="transmembrane region" description="Helical" evidence="2">
    <location>
        <begin position="73"/>
        <end position="96"/>
    </location>
</feature>